<dbReference type="GO" id="GO:0046872">
    <property type="term" value="F:metal ion binding"/>
    <property type="evidence" value="ECO:0007669"/>
    <property type="project" value="UniProtKB-UniRule"/>
</dbReference>
<comment type="cofactor">
    <cofactor evidence="10">
        <name>Mg(2+)</name>
        <dbReference type="ChEBI" id="CHEBI:18420"/>
    </cofactor>
    <cofactor evidence="10">
        <name>Mn(2+)</name>
        <dbReference type="ChEBI" id="CHEBI:29035"/>
    </cofactor>
</comment>
<comment type="subunit">
    <text evidence="9 10">Homodimer, forms a heterotetramer with a Cas2 homodimer.</text>
</comment>
<dbReference type="EC" id="3.1.-.-" evidence="10"/>
<keyword evidence="5 10" id="KW-0460">Magnesium</keyword>
<keyword evidence="3 10" id="KW-0255">Endonuclease</keyword>
<feature type="binding site" evidence="10">
    <location>
        <position position="230"/>
    </location>
    <ligand>
        <name>Mn(2+)</name>
        <dbReference type="ChEBI" id="CHEBI:29035"/>
    </ligand>
</feature>
<dbReference type="GO" id="GO:0016787">
    <property type="term" value="F:hydrolase activity"/>
    <property type="evidence" value="ECO:0007669"/>
    <property type="project" value="UniProtKB-KW"/>
</dbReference>
<dbReference type="AlphaFoldDB" id="A0A430QYD7"/>
<accession>A0A430QYD7</accession>
<dbReference type="HAMAP" id="MF_01470">
    <property type="entry name" value="Cas1"/>
    <property type="match status" value="1"/>
</dbReference>
<protein>
    <recommendedName>
        <fullName evidence="10">CRISPR-associated endonuclease Cas1</fullName>
        <ecNumber evidence="10">3.1.-.-</ecNumber>
    </recommendedName>
</protein>
<keyword evidence="6 10" id="KW-0051">Antiviral defense</keyword>
<evidence type="ECO:0000256" key="8">
    <source>
        <dbReference type="ARBA" id="ARBA00023211"/>
    </source>
</evidence>
<keyword evidence="4 10" id="KW-0378">Hydrolase</keyword>
<evidence type="ECO:0000256" key="3">
    <source>
        <dbReference type="ARBA" id="ARBA00022759"/>
    </source>
</evidence>
<dbReference type="EMBL" id="PELP01000556">
    <property type="protein sequence ID" value="RTH00161.1"/>
    <property type="molecule type" value="Genomic_DNA"/>
</dbReference>
<comment type="function">
    <text evidence="10">CRISPR (clustered regularly interspaced short palindromic repeat), is an adaptive immune system that provides protection against mobile genetic elements (viruses, transposable elements and conjugative plasmids). CRISPR clusters contain spacers, sequences complementary to antecedent mobile elements, and target invading nucleic acids. CRISPR clusters are transcribed and processed into CRISPR RNA (crRNA). Acts as a dsDNA endonuclease. Involved in the integration of spacer DNA into the CRISPR cassette.</text>
</comment>
<sequence>MNRLLLNTLFVQTQGAYLRLEGDTVRVEVEGAVRLQVPLHHLGGLVLFGNVLVSPFLLARCAEDGRPIVWLSEHGRFHGRLEGRTSGNVLLRRAQHQALDREEKALALAKTFVYAKVRNARLVLLRALRERGSSAPLDEALREHEAVLADLSRAKDLEEVRGLEGQAAAAYFRAFGEMLLTPEFSFTGRIKRPPRDPVNALLSFLYTLLVADAVAALEGVGLDPQVGYLHALRPGRPSLALDLVEEFRAWWADRLALTLINRRQITLKHFVERPGGAVYLSEEGRREVLTAYQRRKQEEVTHPLLKETVPIGLLLHLQARLLARYLRGDLPRYPAFLAR</sequence>
<keyword evidence="7 10" id="KW-0238">DNA-binding</keyword>
<dbReference type="Proteomes" id="UP000286734">
    <property type="component" value="Unassembled WGS sequence"/>
</dbReference>
<dbReference type="Pfam" id="PF01867">
    <property type="entry name" value="Cas_Cas1"/>
    <property type="match status" value="1"/>
</dbReference>
<organism evidence="11 12">
    <name type="scientific">Thermus scotoductus</name>
    <dbReference type="NCBI Taxonomy" id="37636"/>
    <lineage>
        <taxon>Bacteria</taxon>
        <taxon>Thermotogati</taxon>
        <taxon>Deinococcota</taxon>
        <taxon>Deinococci</taxon>
        <taxon>Thermales</taxon>
        <taxon>Thermaceae</taxon>
        <taxon>Thermus</taxon>
    </lineage>
</organism>
<dbReference type="GO" id="GO:0043571">
    <property type="term" value="P:maintenance of CRISPR repeat elements"/>
    <property type="evidence" value="ECO:0007669"/>
    <property type="project" value="UniProtKB-UniRule"/>
</dbReference>
<keyword evidence="2 10" id="KW-0479">Metal-binding</keyword>
<dbReference type="InterPro" id="IPR042206">
    <property type="entry name" value="CRISPR-assoc_Cas1_C"/>
</dbReference>
<evidence type="ECO:0000313" key="11">
    <source>
        <dbReference type="EMBL" id="RTH00161.1"/>
    </source>
</evidence>
<evidence type="ECO:0000256" key="5">
    <source>
        <dbReference type="ARBA" id="ARBA00022842"/>
    </source>
</evidence>
<proteinExistence type="inferred from homology"/>
<dbReference type="RefSeq" id="WP_014511150.1">
    <property type="nucleotide sequence ID" value="NZ_PELP01000556.1"/>
</dbReference>
<dbReference type="Gene3D" id="3.100.10.20">
    <property type="entry name" value="CRISPR-associated endonuclease Cas1, N-terminal domain"/>
    <property type="match status" value="1"/>
</dbReference>
<dbReference type="InterPro" id="IPR019856">
    <property type="entry name" value="CRISPR-assoc_Cas1_DVULG"/>
</dbReference>
<dbReference type="GO" id="GO:0051607">
    <property type="term" value="P:defense response to virus"/>
    <property type="evidence" value="ECO:0007669"/>
    <property type="project" value="UniProtKB-UniRule"/>
</dbReference>
<dbReference type="Gene3D" id="1.20.120.920">
    <property type="entry name" value="CRISPR-associated endonuclease Cas1, C-terminal domain"/>
    <property type="match status" value="1"/>
</dbReference>
<evidence type="ECO:0000256" key="6">
    <source>
        <dbReference type="ARBA" id="ARBA00023118"/>
    </source>
</evidence>
<dbReference type="InterPro" id="IPR042211">
    <property type="entry name" value="CRISPR-assoc_Cas1_N"/>
</dbReference>
<evidence type="ECO:0000256" key="9">
    <source>
        <dbReference type="ARBA" id="ARBA00038592"/>
    </source>
</evidence>
<dbReference type="NCBIfam" id="TIGR03640">
    <property type="entry name" value="cas1_DVULG"/>
    <property type="match status" value="1"/>
</dbReference>
<dbReference type="PANTHER" id="PTHR34353:SF2">
    <property type="entry name" value="CRISPR-ASSOCIATED ENDONUCLEASE CAS1 1"/>
    <property type="match status" value="1"/>
</dbReference>
<feature type="binding site" evidence="10">
    <location>
        <position position="245"/>
    </location>
    <ligand>
        <name>Mn(2+)</name>
        <dbReference type="ChEBI" id="CHEBI:29035"/>
    </ligand>
</feature>
<comment type="caution">
    <text evidence="11">The sequence shown here is derived from an EMBL/GenBank/DDBJ whole genome shotgun (WGS) entry which is preliminary data.</text>
</comment>
<feature type="binding site" evidence="10">
    <location>
        <position position="164"/>
    </location>
    <ligand>
        <name>Mn(2+)</name>
        <dbReference type="ChEBI" id="CHEBI:29035"/>
    </ligand>
</feature>
<dbReference type="GO" id="GO:0004520">
    <property type="term" value="F:DNA endonuclease activity"/>
    <property type="evidence" value="ECO:0007669"/>
    <property type="project" value="InterPro"/>
</dbReference>
<evidence type="ECO:0000256" key="4">
    <source>
        <dbReference type="ARBA" id="ARBA00022801"/>
    </source>
</evidence>
<evidence type="ECO:0000313" key="12">
    <source>
        <dbReference type="Proteomes" id="UP000286734"/>
    </source>
</evidence>
<gene>
    <name evidence="10" type="primary">cas1</name>
    <name evidence="11" type="ORF">CSW47_14295</name>
</gene>
<dbReference type="GO" id="GO:0003677">
    <property type="term" value="F:DNA binding"/>
    <property type="evidence" value="ECO:0007669"/>
    <property type="project" value="UniProtKB-KW"/>
</dbReference>
<dbReference type="NCBIfam" id="TIGR00287">
    <property type="entry name" value="cas1"/>
    <property type="match status" value="1"/>
</dbReference>
<evidence type="ECO:0000256" key="2">
    <source>
        <dbReference type="ARBA" id="ARBA00022723"/>
    </source>
</evidence>
<evidence type="ECO:0000256" key="1">
    <source>
        <dbReference type="ARBA" id="ARBA00022722"/>
    </source>
</evidence>
<name>A0A430QYD7_THESC</name>
<dbReference type="InterPro" id="IPR002729">
    <property type="entry name" value="CRISPR-assoc_Cas1"/>
</dbReference>
<dbReference type="PANTHER" id="PTHR34353">
    <property type="entry name" value="CRISPR-ASSOCIATED ENDONUCLEASE CAS1 1"/>
    <property type="match status" value="1"/>
</dbReference>
<keyword evidence="8 10" id="KW-0464">Manganese</keyword>
<keyword evidence="1 10" id="KW-0540">Nuclease</keyword>
<dbReference type="InterPro" id="IPR050646">
    <property type="entry name" value="Cas1"/>
</dbReference>
<comment type="similarity">
    <text evidence="10">Belongs to the CRISPR-associated endonuclease Cas1 family.</text>
</comment>
<reference evidence="11 12" key="1">
    <citation type="journal article" date="2019" name="Extremophiles">
        <title>Biogeography of thermophiles and predominance of Thermus scotoductus in domestic water heaters.</title>
        <authorList>
            <person name="Wilpiszeski R.L."/>
            <person name="Zhang Z."/>
            <person name="House C.H."/>
        </authorList>
    </citation>
    <scope>NUCLEOTIDE SEQUENCE [LARGE SCALE GENOMIC DNA]</scope>
    <source>
        <strain evidence="11 12">34_S34</strain>
    </source>
</reference>
<evidence type="ECO:0000256" key="10">
    <source>
        <dbReference type="HAMAP-Rule" id="MF_01470"/>
    </source>
</evidence>
<evidence type="ECO:0000256" key="7">
    <source>
        <dbReference type="ARBA" id="ARBA00023125"/>
    </source>
</evidence>